<feature type="transmembrane region" description="Helical" evidence="1">
    <location>
        <begin position="55"/>
        <end position="77"/>
    </location>
</feature>
<evidence type="ECO:0008006" key="4">
    <source>
        <dbReference type="Google" id="ProtNLM"/>
    </source>
</evidence>
<feature type="transmembrane region" description="Helical" evidence="1">
    <location>
        <begin position="23"/>
        <end position="49"/>
    </location>
</feature>
<keyword evidence="1" id="KW-0472">Membrane</keyword>
<proteinExistence type="predicted"/>
<evidence type="ECO:0000256" key="1">
    <source>
        <dbReference type="SAM" id="Phobius"/>
    </source>
</evidence>
<dbReference type="Proteomes" id="UP001203761">
    <property type="component" value="Unassembled WGS sequence"/>
</dbReference>
<comment type="caution">
    <text evidence="2">The sequence shown here is derived from an EMBL/GenBank/DDBJ whole genome shotgun (WGS) entry which is preliminary data.</text>
</comment>
<reference evidence="2" key="1">
    <citation type="submission" date="2022-02" db="EMBL/GenBank/DDBJ databases">
        <authorList>
            <person name="Lee M."/>
            <person name="Kim S.-J."/>
            <person name="Jung M.-Y."/>
        </authorList>
    </citation>
    <scope>NUCLEOTIDE SEQUENCE</scope>
    <source>
        <strain evidence="2">JHP9</strain>
    </source>
</reference>
<gene>
    <name evidence="2" type="ORF">Bequi_04245</name>
</gene>
<dbReference type="EMBL" id="JAKNCJ010000001">
    <property type="protein sequence ID" value="MCL6422602.1"/>
    <property type="molecule type" value="Genomic_DNA"/>
</dbReference>
<sequence>MPGSSIRPGSSIAPRRARRRARWLTRGVPIVLGGGAGISAFMVLGVASLIGGAGILSPLLGGLAVGLAVGGGLAVLLRDRAPRHVRPSDLPELTETTRTMLVAIAKSSARGQKHAAMLRRRLRQKPLRPALDRADGMLQRVSTLLGSPGLASRHAADDAVMTLEGMTSRYIPELLGAIEANAPALASSDEATRRAGHANLLSIERQLGVLEGQLDQLDAQLVRGVTRSLDVHEEFLSQRFYDPRTATVGAAPLSEVLQER</sequence>
<accession>A0ABT0QY77</accession>
<protein>
    <recommendedName>
        <fullName evidence="4">5-bromo-4-chloroindolyl phosphate hydrolysis protein</fullName>
    </recommendedName>
</protein>
<evidence type="ECO:0000313" key="2">
    <source>
        <dbReference type="EMBL" id="MCL6422602.1"/>
    </source>
</evidence>
<dbReference type="RefSeq" id="WP_249736697.1">
    <property type="nucleotide sequence ID" value="NZ_JAKNCJ010000001.1"/>
</dbReference>
<keyword evidence="3" id="KW-1185">Reference proteome</keyword>
<evidence type="ECO:0000313" key="3">
    <source>
        <dbReference type="Proteomes" id="UP001203761"/>
    </source>
</evidence>
<organism evidence="2 3">
    <name type="scientific">Brachybacterium equifaecis</name>
    <dbReference type="NCBI Taxonomy" id="2910770"/>
    <lineage>
        <taxon>Bacteria</taxon>
        <taxon>Bacillati</taxon>
        <taxon>Actinomycetota</taxon>
        <taxon>Actinomycetes</taxon>
        <taxon>Micrococcales</taxon>
        <taxon>Dermabacteraceae</taxon>
        <taxon>Brachybacterium</taxon>
    </lineage>
</organism>
<keyword evidence="1" id="KW-1133">Transmembrane helix</keyword>
<keyword evidence="1" id="KW-0812">Transmembrane</keyword>
<name>A0ABT0QY77_9MICO</name>